<dbReference type="GO" id="GO:0047617">
    <property type="term" value="F:fatty acyl-CoA hydrolase activity"/>
    <property type="evidence" value="ECO:0007669"/>
    <property type="project" value="TreeGrafter"/>
</dbReference>
<dbReference type="PANTHER" id="PTHR31793">
    <property type="entry name" value="4-HYDROXYBENZOYL-COA THIOESTERASE FAMILY MEMBER"/>
    <property type="match status" value="1"/>
</dbReference>
<dbReference type="PANTHER" id="PTHR31793:SF27">
    <property type="entry name" value="NOVEL THIOESTERASE SUPERFAMILY DOMAIN AND SAPOSIN A-TYPE DOMAIN CONTAINING PROTEIN (0610012H03RIK)"/>
    <property type="match status" value="1"/>
</dbReference>
<dbReference type="InterPro" id="IPR006684">
    <property type="entry name" value="YbgC/YbaW"/>
</dbReference>
<dbReference type="Gene3D" id="3.10.129.10">
    <property type="entry name" value="Hotdog Thioesterase"/>
    <property type="match status" value="1"/>
</dbReference>
<dbReference type="EMBL" id="AP021879">
    <property type="protein sequence ID" value="BBO88132.1"/>
    <property type="molecule type" value="Genomic_DNA"/>
</dbReference>
<evidence type="ECO:0000313" key="3">
    <source>
        <dbReference type="EMBL" id="BBO88132.1"/>
    </source>
</evidence>
<evidence type="ECO:0000313" key="4">
    <source>
        <dbReference type="Proteomes" id="UP000422108"/>
    </source>
</evidence>
<comment type="similarity">
    <text evidence="1">Belongs to the 4-hydroxybenzoyl-CoA thioesterase family.</text>
</comment>
<evidence type="ECO:0000256" key="2">
    <source>
        <dbReference type="ARBA" id="ARBA00022801"/>
    </source>
</evidence>
<name>A0A5K8A694_9BACT</name>
<dbReference type="PIRSF" id="PIRSF003230">
    <property type="entry name" value="YbgC"/>
    <property type="match status" value="1"/>
</dbReference>
<dbReference type="AlphaFoldDB" id="A0A5K8A694"/>
<protein>
    <recommendedName>
        <fullName evidence="5">4-hydroxybenzoyl-CoA thioesterase</fullName>
    </recommendedName>
</protein>
<reference evidence="3 4" key="1">
    <citation type="submission" date="2019-11" db="EMBL/GenBank/DDBJ databases">
        <title>Comparative genomics of hydrocarbon-degrading Desulfosarcina strains.</title>
        <authorList>
            <person name="Watanabe M."/>
            <person name="Kojima H."/>
            <person name="Fukui M."/>
        </authorList>
    </citation>
    <scope>NUCLEOTIDE SEQUENCE [LARGE SCALE GENOMIC DNA]</scope>
    <source>
        <strain evidence="4">oXyS1</strain>
    </source>
</reference>
<dbReference type="Pfam" id="PF13279">
    <property type="entry name" value="4HBT_2"/>
    <property type="match status" value="1"/>
</dbReference>
<sequence length="139" mass="16427">MHKTEMRVQWYDCDRENILYFGNFFRYVTTAEEEYIRSIGLTHDILKEKYNIGFVRVKAECIYKMPVLYGDLIEIHLRSKIENSTFLTYSFKFYRKNEQVLLAEGIVKTACTILGNNFKLTKIPSEIAVKFMGDIITNQ</sequence>
<dbReference type="InterPro" id="IPR029069">
    <property type="entry name" value="HotDog_dom_sf"/>
</dbReference>
<keyword evidence="4" id="KW-1185">Reference proteome</keyword>
<evidence type="ECO:0008006" key="5">
    <source>
        <dbReference type="Google" id="ProtNLM"/>
    </source>
</evidence>
<dbReference type="Proteomes" id="UP000422108">
    <property type="component" value="Chromosome"/>
</dbReference>
<proteinExistence type="inferred from homology"/>
<organism evidence="3 4">
    <name type="scientific">Desulfosarcina ovata subsp. ovata</name>
    <dbReference type="NCBI Taxonomy" id="2752305"/>
    <lineage>
        <taxon>Bacteria</taxon>
        <taxon>Pseudomonadati</taxon>
        <taxon>Thermodesulfobacteriota</taxon>
        <taxon>Desulfobacteria</taxon>
        <taxon>Desulfobacterales</taxon>
        <taxon>Desulfosarcinaceae</taxon>
        <taxon>Desulfosarcina</taxon>
    </lineage>
</organism>
<dbReference type="RefSeq" id="WP_155309491.1">
    <property type="nucleotide sequence ID" value="NZ_AP021879.1"/>
</dbReference>
<keyword evidence="2" id="KW-0378">Hydrolase</keyword>
<accession>A0A5K8A694</accession>
<dbReference type="CDD" id="cd00586">
    <property type="entry name" value="4HBT"/>
    <property type="match status" value="1"/>
</dbReference>
<evidence type="ECO:0000256" key="1">
    <source>
        <dbReference type="ARBA" id="ARBA00005953"/>
    </source>
</evidence>
<dbReference type="SUPFAM" id="SSF54637">
    <property type="entry name" value="Thioesterase/thiol ester dehydrase-isomerase"/>
    <property type="match status" value="1"/>
</dbReference>
<gene>
    <name evidence="3" type="ORF">DSCOOX_13120</name>
</gene>
<dbReference type="InterPro" id="IPR050563">
    <property type="entry name" value="4-hydroxybenzoyl-CoA_TE"/>
</dbReference>